<dbReference type="InterPro" id="IPR051541">
    <property type="entry name" value="PTS_SugarTrans_NitroReg"/>
</dbReference>
<evidence type="ECO:0000313" key="4">
    <source>
        <dbReference type="Proteomes" id="UP000070198"/>
    </source>
</evidence>
<feature type="domain" description="PTS EIIA type-2" evidence="1">
    <location>
        <begin position="1"/>
        <end position="140"/>
    </location>
</feature>
<dbReference type="Proteomes" id="UP000070198">
    <property type="component" value="Unassembled WGS sequence"/>
</dbReference>
<evidence type="ECO:0000313" key="5">
    <source>
        <dbReference type="Proteomes" id="UP000071927"/>
    </source>
</evidence>
<dbReference type="Pfam" id="PF00359">
    <property type="entry name" value="PTS_EIIA_2"/>
    <property type="match status" value="1"/>
</dbReference>
<dbReference type="SUPFAM" id="SSF55804">
    <property type="entry name" value="Phoshotransferase/anion transport protein"/>
    <property type="match status" value="1"/>
</dbReference>
<organism evidence="3 5">
    <name type="scientific">Streptococcus gallolyticus</name>
    <dbReference type="NCBI Taxonomy" id="315405"/>
    <lineage>
        <taxon>Bacteria</taxon>
        <taxon>Bacillati</taxon>
        <taxon>Bacillota</taxon>
        <taxon>Bacilli</taxon>
        <taxon>Lactobacillales</taxon>
        <taxon>Streptococcaceae</taxon>
        <taxon>Streptococcus</taxon>
    </lineage>
</organism>
<proteinExistence type="predicted"/>
<dbReference type="RefSeq" id="WP_061459014.1">
    <property type="nucleotide sequence ID" value="NZ_KQ968750.1"/>
</dbReference>
<protein>
    <submittedName>
        <fullName evidence="3">Putative PTS system, nitrogen regulatory component IIA</fullName>
    </submittedName>
</protein>
<gene>
    <name evidence="2" type="ORF">SGADD02_01679</name>
    <name evidence="3" type="ORF">SGADD03_01487</name>
</gene>
<dbReference type="EMBL" id="LQXV01000252">
    <property type="protein sequence ID" value="KXU06492.1"/>
    <property type="molecule type" value="Genomic_DNA"/>
</dbReference>
<reference evidence="4 5" key="1">
    <citation type="submission" date="2016-01" db="EMBL/GenBank/DDBJ databases">
        <title>Highly variable Streptococcus oralis are common among viridans streptococci isolated from primates.</title>
        <authorList>
            <person name="Denapaite D."/>
            <person name="Rieger M."/>
            <person name="Koendgen S."/>
            <person name="Brueckner R."/>
            <person name="Ochigava I."/>
            <person name="Kappeler P."/>
            <person name="Maetz-Rensing K."/>
            <person name="Leendertz F."/>
            <person name="Hakenbeck R."/>
        </authorList>
    </citation>
    <scope>NUCLEOTIDE SEQUENCE [LARGE SCALE GENOMIC DNA]</scope>
    <source>
        <strain evidence="2 4">DD02</strain>
        <strain evidence="3 5">DD03</strain>
    </source>
</reference>
<comment type="caution">
    <text evidence="3">The sequence shown here is derived from an EMBL/GenBank/DDBJ whole genome shotgun (WGS) entry which is preliminary data.</text>
</comment>
<dbReference type="PANTHER" id="PTHR47738">
    <property type="entry name" value="PTS SYSTEM FRUCTOSE-LIKE EIIA COMPONENT-RELATED"/>
    <property type="match status" value="1"/>
</dbReference>
<evidence type="ECO:0000259" key="1">
    <source>
        <dbReference type="PROSITE" id="PS51094"/>
    </source>
</evidence>
<dbReference type="InterPro" id="IPR016152">
    <property type="entry name" value="PTrfase/Anion_transptr"/>
</dbReference>
<dbReference type="PATRIC" id="fig|315405.11.peg.1961"/>
<evidence type="ECO:0000313" key="2">
    <source>
        <dbReference type="EMBL" id="KXT66400.1"/>
    </source>
</evidence>
<evidence type="ECO:0000313" key="3">
    <source>
        <dbReference type="EMBL" id="KXU06492.1"/>
    </source>
</evidence>
<dbReference type="EMBL" id="LQOF01000337">
    <property type="protein sequence ID" value="KXT66400.1"/>
    <property type="molecule type" value="Genomic_DNA"/>
</dbReference>
<accession>A0A139QVB0</accession>
<dbReference type="Gene3D" id="3.40.930.10">
    <property type="entry name" value="Mannitol-specific EII, Chain A"/>
    <property type="match status" value="1"/>
</dbReference>
<dbReference type="GO" id="GO:0030295">
    <property type="term" value="F:protein kinase activator activity"/>
    <property type="evidence" value="ECO:0007669"/>
    <property type="project" value="TreeGrafter"/>
</dbReference>
<name>A0A139QVB0_9STRE</name>
<dbReference type="Proteomes" id="UP000071927">
    <property type="component" value="Unassembled WGS sequence"/>
</dbReference>
<dbReference type="AlphaFoldDB" id="A0A139QVB0"/>
<sequence>MVTDLYQYVSNQNFNNRQEVYEYLASQINSQTLSQQEIESKFLEREAMGNIEIAQGVVLPHFTNENVQDKIFIVRLSEPILNWSKGIAKVNIVIALVINSQTAFKIRPQIQNLIQHLIDEQFIELLMTGSQLEIKNYLKQ</sequence>
<dbReference type="PANTHER" id="PTHR47738:SF1">
    <property type="entry name" value="NITROGEN REGULATORY PROTEIN"/>
    <property type="match status" value="1"/>
</dbReference>
<dbReference type="InterPro" id="IPR002178">
    <property type="entry name" value="PTS_EIIA_type-2_dom"/>
</dbReference>
<dbReference type="PROSITE" id="PS51094">
    <property type="entry name" value="PTS_EIIA_TYPE_2"/>
    <property type="match status" value="1"/>
</dbReference>